<organism evidence="2 3">
    <name type="scientific">Flavobacterium endoglycinae</name>
    <dbReference type="NCBI Taxonomy" id="2816357"/>
    <lineage>
        <taxon>Bacteria</taxon>
        <taxon>Pseudomonadati</taxon>
        <taxon>Bacteroidota</taxon>
        <taxon>Flavobacteriia</taxon>
        <taxon>Flavobacteriales</taxon>
        <taxon>Flavobacteriaceae</taxon>
        <taxon>Flavobacterium</taxon>
    </lineage>
</organism>
<evidence type="ECO:0000313" key="2">
    <source>
        <dbReference type="EMBL" id="QSW89701.1"/>
    </source>
</evidence>
<gene>
    <name evidence="2" type="ORF">J0383_02540</name>
</gene>
<sequence length="165" mass="19042">MKILLNIFLFAFILNTKFILAQTDNCDIEKITKADKQLLNEFWVDFKTAINGNDKEALSSLIKFPIICDYCKPSSAKQPYIKLSEKQFKEKYFELFLDPKLIKRINDTESLFSILVVNKDESGKCGLDFGYSSIEPSETSEGKQHFFSLKKVKDKYLITSAWTIP</sequence>
<feature type="signal peptide" evidence="1">
    <location>
        <begin position="1"/>
        <end position="21"/>
    </location>
</feature>
<keyword evidence="3" id="KW-1185">Reference proteome</keyword>
<accession>A0ABX7QGJ1</accession>
<feature type="chain" id="PRO_5045226456" description="DUF4440 domain-containing protein" evidence="1">
    <location>
        <begin position="22"/>
        <end position="165"/>
    </location>
</feature>
<reference evidence="2 3" key="1">
    <citation type="submission" date="2021-03" db="EMBL/GenBank/DDBJ databases">
        <title>Flavobacterium kribbensis sp. nov, an endophytic bacteria, isolated from soybean.</title>
        <authorList>
            <person name="Lee J."/>
            <person name="Seo J."/>
        </authorList>
    </citation>
    <scope>NUCLEOTIDE SEQUENCE [LARGE SCALE GENOMIC DNA]</scope>
    <source>
        <strain evidence="2 3">BB8</strain>
    </source>
</reference>
<dbReference type="RefSeq" id="WP_207296882.1">
    <property type="nucleotide sequence ID" value="NZ_CP071448.1"/>
</dbReference>
<evidence type="ECO:0008006" key="4">
    <source>
        <dbReference type="Google" id="ProtNLM"/>
    </source>
</evidence>
<evidence type="ECO:0000313" key="3">
    <source>
        <dbReference type="Proteomes" id="UP000663440"/>
    </source>
</evidence>
<dbReference type="EMBL" id="CP071448">
    <property type="protein sequence ID" value="QSW89701.1"/>
    <property type="molecule type" value="Genomic_DNA"/>
</dbReference>
<evidence type="ECO:0000256" key="1">
    <source>
        <dbReference type="SAM" id="SignalP"/>
    </source>
</evidence>
<dbReference type="Proteomes" id="UP000663440">
    <property type="component" value="Chromosome"/>
</dbReference>
<protein>
    <recommendedName>
        <fullName evidence="4">DUF4440 domain-containing protein</fullName>
    </recommendedName>
</protein>
<name>A0ABX7QGJ1_9FLAO</name>
<keyword evidence="1" id="KW-0732">Signal</keyword>
<proteinExistence type="predicted"/>